<evidence type="ECO:0000256" key="3">
    <source>
        <dbReference type="ARBA" id="ARBA00022737"/>
    </source>
</evidence>
<evidence type="ECO:0000256" key="4">
    <source>
        <dbReference type="ARBA" id="ARBA00023315"/>
    </source>
</evidence>
<gene>
    <name evidence="7" type="ORF">SAMN05421730_102634</name>
</gene>
<evidence type="ECO:0000256" key="5">
    <source>
        <dbReference type="RuleBase" id="RU367021"/>
    </source>
</evidence>
<dbReference type="STRING" id="1619234.SAMN05421730_102634"/>
<dbReference type="InterPro" id="IPR011004">
    <property type="entry name" value="Trimer_LpxA-like_sf"/>
</dbReference>
<keyword evidence="4 5" id="KW-0012">Acyltransferase</keyword>
<dbReference type="FunFam" id="2.160.10.10:FF:000025">
    <property type="entry name" value="Hexapeptide-repeat containing-acetyltransferase"/>
    <property type="match status" value="1"/>
</dbReference>
<dbReference type="InterPro" id="IPR018357">
    <property type="entry name" value="Hexapep_transf_CS"/>
</dbReference>
<dbReference type="InterPro" id="IPR039369">
    <property type="entry name" value="LacA-like"/>
</dbReference>
<keyword evidence="2 5" id="KW-0808">Transferase</keyword>
<feature type="domain" description="Maltose/galactoside acetyltransferase" evidence="6">
    <location>
        <begin position="4"/>
        <end position="59"/>
    </location>
</feature>
<dbReference type="GO" id="GO:0008870">
    <property type="term" value="F:galactoside O-acetyltransferase activity"/>
    <property type="evidence" value="ECO:0007669"/>
    <property type="project" value="TreeGrafter"/>
</dbReference>
<dbReference type="OrthoDB" id="9801697at2"/>
<keyword evidence="8" id="KW-1185">Reference proteome</keyword>
<dbReference type="EMBL" id="FMKA01000026">
    <property type="protein sequence ID" value="SCP98807.1"/>
    <property type="molecule type" value="Genomic_DNA"/>
</dbReference>
<evidence type="ECO:0000313" key="7">
    <source>
        <dbReference type="EMBL" id="SCP98807.1"/>
    </source>
</evidence>
<dbReference type="InterPro" id="IPR024688">
    <property type="entry name" value="Mac_dom"/>
</dbReference>
<proteinExistence type="inferred from homology"/>
<dbReference type="PANTHER" id="PTHR43017">
    <property type="entry name" value="GALACTOSIDE O-ACETYLTRANSFERASE"/>
    <property type="match status" value="1"/>
</dbReference>
<evidence type="ECO:0000313" key="8">
    <source>
        <dbReference type="Proteomes" id="UP000199315"/>
    </source>
</evidence>
<dbReference type="RefSeq" id="WP_091235981.1">
    <property type="nucleotide sequence ID" value="NZ_FMKA01000026.1"/>
</dbReference>
<dbReference type="CDD" id="cd03357">
    <property type="entry name" value="LbH_MAT_GAT"/>
    <property type="match status" value="1"/>
</dbReference>
<protein>
    <recommendedName>
        <fullName evidence="5">Acetyltransferase</fullName>
        <ecNumber evidence="5">2.3.1.-</ecNumber>
    </recommendedName>
</protein>
<organism evidence="7 8">
    <name type="scientific">Anaerobium acetethylicum</name>
    <dbReference type="NCBI Taxonomy" id="1619234"/>
    <lineage>
        <taxon>Bacteria</taxon>
        <taxon>Bacillati</taxon>
        <taxon>Bacillota</taxon>
        <taxon>Clostridia</taxon>
        <taxon>Lachnospirales</taxon>
        <taxon>Lachnospiraceae</taxon>
        <taxon>Anaerobium</taxon>
    </lineage>
</organism>
<dbReference type="PANTHER" id="PTHR43017:SF1">
    <property type="entry name" value="ACETYLTRANSFERASE YJL218W-RELATED"/>
    <property type="match status" value="1"/>
</dbReference>
<dbReference type="Proteomes" id="UP000199315">
    <property type="component" value="Unassembled WGS sequence"/>
</dbReference>
<dbReference type="PROSITE" id="PS00101">
    <property type="entry name" value="HEXAPEP_TRANSFERASES"/>
    <property type="match status" value="1"/>
</dbReference>
<evidence type="ECO:0000256" key="1">
    <source>
        <dbReference type="ARBA" id="ARBA00007274"/>
    </source>
</evidence>
<reference evidence="7 8" key="1">
    <citation type="submission" date="2016-09" db="EMBL/GenBank/DDBJ databases">
        <authorList>
            <person name="Capua I."/>
            <person name="De Benedictis P."/>
            <person name="Joannis T."/>
            <person name="Lombin L.H."/>
            <person name="Cattoli G."/>
        </authorList>
    </citation>
    <scope>NUCLEOTIDE SEQUENCE [LARGE SCALE GENOMIC DNA]</scope>
    <source>
        <strain evidence="7 8">GluBS11</strain>
    </source>
</reference>
<sequence length="198" mass="22009">MDIREKMKTGMLYTDAGEESLQKELSSCKELLYDFNNTRPSETEKRSSILKSLLGDMGEGVWIEPPLRMAYGKHTHIGSNVYANFNLVVVDDTDVYIGNNVMFAPNVTISATGHPVCADLRRDGSQFSFPVYIEDDVWIGAGAIILPGIRIGKGSVIGAGSVVTRDVPEYVVAVGNPCRVLRAITERDREYYYRDLHV</sequence>
<dbReference type="SMART" id="SM01266">
    <property type="entry name" value="Mac"/>
    <property type="match status" value="1"/>
</dbReference>
<dbReference type="Pfam" id="PF00132">
    <property type="entry name" value="Hexapep"/>
    <property type="match status" value="1"/>
</dbReference>
<dbReference type="SUPFAM" id="SSF51161">
    <property type="entry name" value="Trimeric LpxA-like enzymes"/>
    <property type="match status" value="1"/>
</dbReference>
<dbReference type="AlphaFoldDB" id="A0A1D3TX26"/>
<dbReference type="InterPro" id="IPR001451">
    <property type="entry name" value="Hexapep"/>
</dbReference>
<evidence type="ECO:0000256" key="2">
    <source>
        <dbReference type="ARBA" id="ARBA00022679"/>
    </source>
</evidence>
<dbReference type="Pfam" id="PF12464">
    <property type="entry name" value="Mac"/>
    <property type="match status" value="1"/>
</dbReference>
<comment type="similarity">
    <text evidence="1 5">Belongs to the transferase hexapeptide repeat family.</text>
</comment>
<dbReference type="EC" id="2.3.1.-" evidence="5"/>
<name>A0A1D3TX26_9FIRM</name>
<keyword evidence="3" id="KW-0677">Repeat</keyword>
<evidence type="ECO:0000259" key="6">
    <source>
        <dbReference type="SMART" id="SM01266"/>
    </source>
</evidence>
<dbReference type="Gene3D" id="2.160.10.10">
    <property type="entry name" value="Hexapeptide repeat proteins"/>
    <property type="match status" value="1"/>
</dbReference>
<accession>A0A1D3TX26</accession>